<feature type="compositionally biased region" description="Low complexity" evidence="1">
    <location>
        <begin position="49"/>
        <end position="65"/>
    </location>
</feature>
<dbReference type="AlphaFoldDB" id="A0A2J6PXN2"/>
<proteinExistence type="predicted"/>
<keyword evidence="2" id="KW-0812">Transmembrane</keyword>
<name>A0A2J6PXN2_9HELO</name>
<evidence type="ECO:0000313" key="4">
    <source>
        <dbReference type="Proteomes" id="UP000235672"/>
    </source>
</evidence>
<keyword evidence="2" id="KW-1133">Transmembrane helix</keyword>
<feature type="region of interest" description="Disordered" evidence="1">
    <location>
        <begin position="1"/>
        <end position="65"/>
    </location>
</feature>
<feature type="transmembrane region" description="Helical" evidence="2">
    <location>
        <begin position="78"/>
        <end position="99"/>
    </location>
</feature>
<dbReference type="Proteomes" id="UP000235672">
    <property type="component" value="Unassembled WGS sequence"/>
</dbReference>
<keyword evidence="4" id="KW-1185">Reference proteome</keyword>
<organism evidence="3 4">
    <name type="scientific">Hyaloscypha hepaticicola</name>
    <dbReference type="NCBI Taxonomy" id="2082293"/>
    <lineage>
        <taxon>Eukaryota</taxon>
        <taxon>Fungi</taxon>
        <taxon>Dikarya</taxon>
        <taxon>Ascomycota</taxon>
        <taxon>Pezizomycotina</taxon>
        <taxon>Leotiomycetes</taxon>
        <taxon>Helotiales</taxon>
        <taxon>Hyaloscyphaceae</taxon>
        <taxon>Hyaloscypha</taxon>
    </lineage>
</organism>
<feature type="compositionally biased region" description="Polar residues" evidence="1">
    <location>
        <begin position="28"/>
        <end position="41"/>
    </location>
</feature>
<feature type="transmembrane region" description="Helical" evidence="2">
    <location>
        <begin position="533"/>
        <end position="559"/>
    </location>
</feature>
<dbReference type="OrthoDB" id="5139479at2759"/>
<evidence type="ECO:0000313" key="3">
    <source>
        <dbReference type="EMBL" id="PMD18666.1"/>
    </source>
</evidence>
<protein>
    <submittedName>
        <fullName evidence="3">Uncharacterized protein</fullName>
    </submittedName>
</protein>
<reference evidence="3 4" key="1">
    <citation type="submission" date="2016-05" db="EMBL/GenBank/DDBJ databases">
        <title>A degradative enzymes factory behind the ericoid mycorrhizal symbiosis.</title>
        <authorList>
            <consortium name="DOE Joint Genome Institute"/>
            <person name="Martino E."/>
            <person name="Morin E."/>
            <person name="Grelet G."/>
            <person name="Kuo A."/>
            <person name="Kohler A."/>
            <person name="Daghino S."/>
            <person name="Barry K."/>
            <person name="Choi C."/>
            <person name="Cichocki N."/>
            <person name="Clum A."/>
            <person name="Copeland A."/>
            <person name="Hainaut M."/>
            <person name="Haridas S."/>
            <person name="Labutti K."/>
            <person name="Lindquist E."/>
            <person name="Lipzen A."/>
            <person name="Khouja H.-R."/>
            <person name="Murat C."/>
            <person name="Ohm R."/>
            <person name="Olson A."/>
            <person name="Spatafora J."/>
            <person name="Veneault-Fourrey C."/>
            <person name="Henrissat B."/>
            <person name="Grigoriev I."/>
            <person name="Martin F."/>
            <person name="Perotto S."/>
        </authorList>
    </citation>
    <scope>NUCLEOTIDE SEQUENCE [LARGE SCALE GENOMIC DNA]</scope>
    <source>
        <strain evidence="3 4">UAMH 7357</strain>
    </source>
</reference>
<accession>A0A2J6PXN2</accession>
<evidence type="ECO:0000256" key="1">
    <source>
        <dbReference type="SAM" id="MobiDB-lite"/>
    </source>
</evidence>
<keyword evidence="2" id="KW-0472">Membrane</keyword>
<evidence type="ECO:0000256" key="2">
    <source>
        <dbReference type="SAM" id="Phobius"/>
    </source>
</evidence>
<sequence>MGLPTDNAGVDQQRYKQQSRILHKSRASHSSSETDLTTVEPVSTDEKSNNNTWNKEPTPPETTTLPDVVLENKRKQHAISLCLTLLEILLLGFSIWFIYTEFISEKPVPSHLQLSPGHTITIVNILSHLNVFLVILLLDHAFEVLRWSLASRKKGVSLVTFLATSKASCFAGVADLLRVPGWHRVLCVQKLMSKGLCLFLGIVLLIDPNYLLVFTPDDSLEVNIVAGVTPLNAYSKVPPSVIDVYFQMYAKDILMDTTLVKMIAPITCSGPNCTSIFLPGGLDLVRLAAGGSNATIFQEPQTNGRSTFIVNDAPGYHLEFYPMPVGSVFDQAKECVTYGGIDKEAIYICVAARGIQIYAGWSVCPTSLYSNGTCLNNTSWTDQLDQSTVLNIAKRYATVAYDTANFSILSIESIGSPETTTETFISESAANLTQTYSLAFTSIPNTFNTSDPNFDTYAASWSNYYMLSWALRLYKDDYRNYPGGPLDVLKSFLTIPIQFSTTAWQWASWDTLPPDLYTTGTYATSSSRVLGKLWVLVVFAAGAGSLMLFSALALVWVVVFGPVTPNSSRWSELDTLAKCSIQAAQTNSDEDERLVMVPDLVMFSRQNCLGNGTSRNVRACLEGRRVFVGAVNGAIVLAVTGNGLELLEAGQGYH</sequence>
<gene>
    <name evidence="3" type="ORF">NA56DRAFT_726793</name>
</gene>
<feature type="transmembrane region" description="Helical" evidence="2">
    <location>
        <begin position="119"/>
        <end position="138"/>
    </location>
</feature>
<feature type="transmembrane region" description="Helical" evidence="2">
    <location>
        <begin position="158"/>
        <end position="179"/>
    </location>
</feature>
<dbReference type="EMBL" id="KZ613493">
    <property type="protein sequence ID" value="PMD18666.1"/>
    <property type="molecule type" value="Genomic_DNA"/>
</dbReference>